<dbReference type="PANTHER" id="PTHR36766:SF40">
    <property type="entry name" value="DISEASE RESISTANCE PROTEIN RGA3"/>
    <property type="match status" value="1"/>
</dbReference>
<evidence type="ECO:0000313" key="3">
    <source>
        <dbReference type="EMBL" id="THG22400.1"/>
    </source>
</evidence>
<evidence type="ECO:0000313" key="4">
    <source>
        <dbReference type="Proteomes" id="UP000306102"/>
    </source>
</evidence>
<dbReference type="InterPro" id="IPR057135">
    <property type="entry name" value="At4g27190-like_LRR"/>
</dbReference>
<gene>
    <name evidence="3" type="ORF">TEA_012620</name>
</gene>
<dbReference type="AlphaFoldDB" id="A0A4S4EZ55"/>
<dbReference type="Proteomes" id="UP000306102">
    <property type="component" value="Unassembled WGS sequence"/>
</dbReference>
<keyword evidence="4" id="KW-1185">Reference proteome</keyword>
<comment type="caution">
    <text evidence="3">The sequence shown here is derived from an EMBL/GenBank/DDBJ whole genome shotgun (WGS) entry which is preliminary data.</text>
</comment>
<accession>A0A4S4EZ55</accession>
<dbReference type="Pfam" id="PF23247">
    <property type="entry name" value="LRR_RPS2"/>
    <property type="match status" value="1"/>
</dbReference>
<proteinExistence type="predicted"/>
<dbReference type="EMBL" id="SDRB02000879">
    <property type="protein sequence ID" value="THG22400.1"/>
    <property type="molecule type" value="Genomic_DNA"/>
</dbReference>
<organism evidence="3 4">
    <name type="scientific">Camellia sinensis var. sinensis</name>
    <name type="common">China tea</name>
    <dbReference type="NCBI Taxonomy" id="542762"/>
    <lineage>
        <taxon>Eukaryota</taxon>
        <taxon>Viridiplantae</taxon>
        <taxon>Streptophyta</taxon>
        <taxon>Embryophyta</taxon>
        <taxon>Tracheophyta</taxon>
        <taxon>Spermatophyta</taxon>
        <taxon>Magnoliopsida</taxon>
        <taxon>eudicotyledons</taxon>
        <taxon>Gunneridae</taxon>
        <taxon>Pentapetalae</taxon>
        <taxon>asterids</taxon>
        <taxon>Ericales</taxon>
        <taxon>Theaceae</taxon>
        <taxon>Camellia</taxon>
    </lineage>
</organism>
<dbReference type="PANTHER" id="PTHR36766">
    <property type="entry name" value="PLANT BROAD-SPECTRUM MILDEW RESISTANCE PROTEIN RPW8"/>
    <property type="match status" value="1"/>
</dbReference>
<evidence type="ECO:0000256" key="1">
    <source>
        <dbReference type="ARBA" id="ARBA00022821"/>
    </source>
</evidence>
<dbReference type="GO" id="GO:0006952">
    <property type="term" value="P:defense response"/>
    <property type="evidence" value="ECO:0007669"/>
    <property type="project" value="UniProtKB-KW"/>
</dbReference>
<name>A0A4S4EZ55_CAMSN</name>
<evidence type="ECO:0000259" key="2">
    <source>
        <dbReference type="Pfam" id="PF23247"/>
    </source>
</evidence>
<dbReference type="InterPro" id="IPR032675">
    <property type="entry name" value="LRR_dom_sf"/>
</dbReference>
<dbReference type="SUPFAM" id="SSF52058">
    <property type="entry name" value="L domain-like"/>
    <property type="match status" value="1"/>
</dbReference>
<reference evidence="3 4" key="1">
    <citation type="journal article" date="2018" name="Proc. Natl. Acad. Sci. U.S.A.">
        <title>Draft genome sequence of Camellia sinensis var. sinensis provides insights into the evolution of the tea genome and tea quality.</title>
        <authorList>
            <person name="Wei C."/>
            <person name="Yang H."/>
            <person name="Wang S."/>
            <person name="Zhao J."/>
            <person name="Liu C."/>
            <person name="Gao L."/>
            <person name="Xia E."/>
            <person name="Lu Y."/>
            <person name="Tai Y."/>
            <person name="She G."/>
            <person name="Sun J."/>
            <person name="Cao H."/>
            <person name="Tong W."/>
            <person name="Gao Q."/>
            <person name="Li Y."/>
            <person name="Deng W."/>
            <person name="Jiang X."/>
            <person name="Wang W."/>
            <person name="Chen Q."/>
            <person name="Zhang S."/>
            <person name="Li H."/>
            <person name="Wu J."/>
            <person name="Wang P."/>
            <person name="Li P."/>
            <person name="Shi C."/>
            <person name="Zheng F."/>
            <person name="Jian J."/>
            <person name="Huang B."/>
            <person name="Shan D."/>
            <person name="Shi M."/>
            <person name="Fang C."/>
            <person name="Yue Y."/>
            <person name="Li F."/>
            <person name="Li D."/>
            <person name="Wei S."/>
            <person name="Han B."/>
            <person name="Jiang C."/>
            <person name="Yin Y."/>
            <person name="Xia T."/>
            <person name="Zhang Z."/>
            <person name="Bennetzen J.L."/>
            <person name="Zhao S."/>
            <person name="Wan X."/>
        </authorList>
    </citation>
    <scope>NUCLEOTIDE SEQUENCE [LARGE SCALE GENOMIC DNA]</scope>
    <source>
        <strain evidence="4">cv. Shuchazao</strain>
        <tissue evidence="3">Leaf</tissue>
    </source>
</reference>
<dbReference type="Gene3D" id="3.80.10.10">
    <property type="entry name" value="Ribonuclease Inhibitor"/>
    <property type="match status" value="1"/>
</dbReference>
<sequence length="398" mass="44714">MAMESVMAVVPYLTPAIENLESLLKNEVALLWGAESGLYSQLGEELKADICFQMHDLAHELAQSIMKDECEMIKFNSSSNISNEKVRHVTLVVRPGENFNNTFHKVVSLRTLLLQSTFSLEDDELLCDFRKFGSLRAFDAGARRMKELPSSIGNLKHLSLLAELKCLNLGGELRIEHLVRVSNPMDAKEANLVGKQNLWNKIKAITGKFDAIAANRSKFHLKEKQVEYDNCGSAASAPWLLKSISNLNSLTSLIVGYDKETVCFPTEFLRNLTLLESLVIKYCEGLKVLSEDLASLGTFKSLAILRCPKLESFLEERLRSLESLQSLHINYCPKITSLPASIQSLTKLQRIDIWHCSPELKRSCEKGNGEDWYKIVHILDDSERIETAPMIKSALSPP</sequence>
<protein>
    <recommendedName>
        <fullName evidence="2">Disease resistance protein At4g27190-like leucine-rich repeats domain-containing protein</fullName>
    </recommendedName>
</protein>
<keyword evidence="1" id="KW-0611">Plant defense</keyword>
<feature type="domain" description="Disease resistance protein At4g27190-like leucine-rich repeats" evidence="2">
    <location>
        <begin position="246"/>
        <end position="356"/>
    </location>
</feature>